<name>A0A937XB60_UNCEI</name>
<sequence>GRPYYYRIAALRGEEAAPTAPIGPGVASAQWFHTGRVNTLIAVLLLSGLILYFIERARRGHPIFIRKIAGLDAVDEAVGRATEMGRKILFIPGTQDMDNVQTLAGIAILGRVARLTAQYDTPLQVPVARSLVMVACRETVREAYLASGRPESYRDGMVHYVTDDQFGYAAALDGLMVRERPATIFLQGIFYAESLILAETGNSIGAVQIAGTAEPSQLPFLFAACDYTLIGEELFVAGAYLSREPRQLGSLKGQDLGKAVILALLLVGIVIQTTGLFDFSSLFVVQ</sequence>
<protein>
    <recommendedName>
        <fullName evidence="2">DUF6754 domain-containing protein</fullName>
    </recommendedName>
</protein>
<proteinExistence type="predicted"/>
<dbReference type="AlphaFoldDB" id="A0A937XB60"/>
<organism evidence="3 4">
    <name type="scientific">Eiseniibacteriota bacterium</name>
    <dbReference type="NCBI Taxonomy" id="2212470"/>
    <lineage>
        <taxon>Bacteria</taxon>
        <taxon>Candidatus Eiseniibacteriota</taxon>
    </lineage>
</organism>
<dbReference type="EMBL" id="VGIY01000584">
    <property type="protein sequence ID" value="MBM3318996.1"/>
    <property type="molecule type" value="Genomic_DNA"/>
</dbReference>
<evidence type="ECO:0000256" key="1">
    <source>
        <dbReference type="SAM" id="Phobius"/>
    </source>
</evidence>
<accession>A0A937XB60</accession>
<dbReference type="Pfam" id="PF20539">
    <property type="entry name" value="DUF6754"/>
    <property type="match status" value="1"/>
</dbReference>
<feature type="domain" description="DUF6754" evidence="2">
    <location>
        <begin position="28"/>
        <end position="280"/>
    </location>
</feature>
<evidence type="ECO:0000259" key="2">
    <source>
        <dbReference type="Pfam" id="PF20539"/>
    </source>
</evidence>
<evidence type="ECO:0000313" key="4">
    <source>
        <dbReference type="Proteomes" id="UP000748308"/>
    </source>
</evidence>
<keyword evidence="1" id="KW-0812">Transmembrane</keyword>
<feature type="non-terminal residue" evidence="3">
    <location>
        <position position="1"/>
    </location>
</feature>
<gene>
    <name evidence="3" type="ORF">FJY75_14210</name>
</gene>
<reference evidence="3" key="1">
    <citation type="submission" date="2019-03" db="EMBL/GenBank/DDBJ databases">
        <title>Lake Tanganyika Metagenome-Assembled Genomes (MAGs).</title>
        <authorList>
            <person name="Tran P."/>
        </authorList>
    </citation>
    <scope>NUCLEOTIDE SEQUENCE</scope>
    <source>
        <strain evidence="3">M_DeepCast_400m_m2_100</strain>
    </source>
</reference>
<feature type="transmembrane region" description="Helical" evidence="1">
    <location>
        <begin position="256"/>
        <end position="277"/>
    </location>
</feature>
<dbReference type="InterPro" id="IPR046642">
    <property type="entry name" value="DUF6754"/>
</dbReference>
<keyword evidence="1" id="KW-0472">Membrane</keyword>
<feature type="transmembrane region" description="Helical" evidence="1">
    <location>
        <begin position="37"/>
        <end position="54"/>
    </location>
</feature>
<comment type="caution">
    <text evidence="3">The sequence shown here is derived from an EMBL/GenBank/DDBJ whole genome shotgun (WGS) entry which is preliminary data.</text>
</comment>
<keyword evidence="1" id="KW-1133">Transmembrane helix</keyword>
<evidence type="ECO:0000313" key="3">
    <source>
        <dbReference type="EMBL" id="MBM3318996.1"/>
    </source>
</evidence>
<dbReference type="Proteomes" id="UP000748308">
    <property type="component" value="Unassembled WGS sequence"/>
</dbReference>